<dbReference type="OrthoDB" id="596458at2"/>
<organism evidence="2 3">
    <name type="scientific">Methylobacterium soli</name>
    <dbReference type="NCBI Taxonomy" id="553447"/>
    <lineage>
        <taxon>Bacteria</taxon>
        <taxon>Pseudomonadati</taxon>
        <taxon>Pseudomonadota</taxon>
        <taxon>Alphaproteobacteria</taxon>
        <taxon>Hyphomicrobiales</taxon>
        <taxon>Methylobacteriaceae</taxon>
        <taxon>Methylobacterium</taxon>
    </lineage>
</organism>
<sequence>MPLSRCAVGCAAQLHRWREGSRNHSEGAGVLPAGAASGPMASAPRQLLVTAALGAGLSLIVTGHVSGFGNNLYHLGILAALWTEPQFTQDAYIQSLPHFASGFWWLLAGRVSGDAHQPLFLLLAYLSRCASFLGFLLCADLVGIRTLPQRVTFVLLLTFASTMRLLSPAGGGGLFLNVFTHSEIANGVTLILLAFAARGRLTAAFALNGAVFFLNAFMAVWNALPLGLIMIGLVRRREVASRIVLRRALLGLLPFSALAAPVVSLVLNNPTYGRPVPYDYTTFLYAFYPDHFLVGSISGPSLLFLLASVIIGALAAAQLPRAFCLEALIGFGMVWAVGAVLPLLTHAAPILNLHLLRASGSIQLMVTLATVSLTTLWLTRGARWGAWPWGLVAAAALTTSKLALPLLLAPLWAARGRRAAPPRLERVRLDLLALPLLLASWLAIAVGNERANAAIRADIAKWRDLGTWARAATAPDAVFLLPVANPKLSQGSPRGGPVSDPRDLPMGDGKQLALARGSEVFQYYAHRRVWADFGYGAAVMWSPGYYAEWRARTAAVLNLPGIRDRLSFAFRENIPYLVDACTAEPVPAPIVFSHSGLCVFDASRRPSAAFGGNDR</sequence>
<accession>A0A6L3SXW7</accession>
<evidence type="ECO:0000313" key="2">
    <source>
        <dbReference type="EMBL" id="KAB1078009.1"/>
    </source>
</evidence>
<proteinExistence type="predicted"/>
<evidence type="ECO:0008006" key="4">
    <source>
        <dbReference type="Google" id="ProtNLM"/>
    </source>
</evidence>
<keyword evidence="3" id="KW-1185">Reference proteome</keyword>
<feature type="transmembrane region" description="Helical" evidence="1">
    <location>
        <begin position="386"/>
        <end position="409"/>
    </location>
</feature>
<dbReference type="EMBL" id="VZZK01000016">
    <property type="protein sequence ID" value="KAB1078009.1"/>
    <property type="molecule type" value="Genomic_DNA"/>
</dbReference>
<reference evidence="2 3" key="1">
    <citation type="submission" date="2019-09" db="EMBL/GenBank/DDBJ databases">
        <title>YIM 48816 draft genome.</title>
        <authorList>
            <person name="Jiang L."/>
        </authorList>
    </citation>
    <scope>NUCLEOTIDE SEQUENCE [LARGE SCALE GENOMIC DNA]</scope>
    <source>
        <strain evidence="2 3">YIM 48816</strain>
    </source>
</reference>
<protein>
    <recommendedName>
        <fullName evidence="4">Glycosyltransferase RgtA/B/C/D-like domain-containing protein</fullName>
    </recommendedName>
</protein>
<dbReference type="RefSeq" id="WP_151001217.1">
    <property type="nucleotide sequence ID" value="NZ_VZZK01000016.1"/>
</dbReference>
<keyword evidence="1" id="KW-0812">Transmembrane</keyword>
<feature type="transmembrane region" description="Helical" evidence="1">
    <location>
        <begin position="245"/>
        <end position="267"/>
    </location>
</feature>
<feature type="transmembrane region" description="Helical" evidence="1">
    <location>
        <begin position="174"/>
        <end position="197"/>
    </location>
</feature>
<keyword evidence="1" id="KW-1133">Transmembrane helix</keyword>
<name>A0A6L3SXW7_9HYPH</name>
<feature type="transmembrane region" description="Helical" evidence="1">
    <location>
        <begin position="328"/>
        <end position="348"/>
    </location>
</feature>
<feature type="transmembrane region" description="Helical" evidence="1">
    <location>
        <begin position="292"/>
        <end position="316"/>
    </location>
</feature>
<dbReference type="Proteomes" id="UP000474159">
    <property type="component" value="Unassembled WGS sequence"/>
</dbReference>
<dbReference type="AlphaFoldDB" id="A0A6L3SXW7"/>
<keyword evidence="1" id="KW-0472">Membrane</keyword>
<evidence type="ECO:0000313" key="3">
    <source>
        <dbReference type="Proteomes" id="UP000474159"/>
    </source>
</evidence>
<comment type="caution">
    <text evidence="2">The sequence shown here is derived from an EMBL/GenBank/DDBJ whole genome shotgun (WGS) entry which is preliminary data.</text>
</comment>
<evidence type="ECO:0000256" key="1">
    <source>
        <dbReference type="SAM" id="Phobius"/>
    </source>
</evidence>
<feature type="transmembrane region" description="Helical" evidence="1">
    <location>
        <begin position="360"/>
        <end position="379"/>
    </location>
</feature>
<feature type="transmembrane region" description="Helical" evidence="1">
    <location>
        <begin position="47"/>
        <end position="65"/>
    </location>
</feature>
<feature type="transmembrane region" description="Helical" evidence="1">
    <location>
        <begin position="209"/>
        <end position="233"/>
    </location>
</feature>
<gene>
    <name evidence="2" type="ORF">F6X53_16045</name>
</gene>
<feature type="transmembrane region" description="Helical" evidence="1">
    <location>
        <begin position="119"/>
        <end position="144"/>
    </location>
</feature>